<dbReference type="SUPFAM" id="SSF56300">
    <property type="entry name" value="Metallo-dependent phosphatases"/>
    <property type="match status" value="1"/>
</dbReference>
<dbReference type="InterPro" id="IPR039331">
    <property type="entry name" value="PAPs-like"/>
</dbReference>
<dbReference type="PANTHER" id="PTHR22953">
    <property type="entry name" value="ACID PHOSPHATASE RELATED"/>
    <property type="match status" value="1"/>
</dbReference>
<reference evidence="5" key="2">
    <citation type="journal article" date="2018" name="Plant J.">
        <title>The Sorghum bicolor reference genome: improved assembly, gene annotations, a transcriptome atlas, and signatures of genome organization.</title>
        <authorList>
            <person name="McCormick R.F."/>
            <person name="Truong S.K."/>
            <person name="Sreedasyam A."/>
            <person name="Jenkins J."/>
            <person name="Shu S."/>
            <person name="Sims D."/>
            <person name="Kennedy M."/>
            <person name="Amirebrahimi M."/>
            <person name="Weers B.D."/>
            <person name="McKinley B."/>
            <person name="Mattison A."/>
            <person name="Morishige D.T."/>
            <person name="Grimwood J."/>
            <person name="Schmutz J."/>
            <person name="Mullet J.E."/>
        </authorList>
    </citation>
    <scope>NUCLEOTIDE SEQUENCE [LARGE SCALE GENOMIC DNA]</scope>
    <source>
        <strain evidence="5">cv. BTx623</strain>
    </source>
</reference>
<evidence type="ECO:0000256" key="1">
    <source>
        <dbReference type="ARBA" id="ARBA00022729"/>
    </source>
</evidence>
<evidence type="ECO:0008006" key="6">
    <source>
        <dbReference type="Google" id="ProtNLM"/>
    </source>
</evidence>
<organism evidence="4 5">
    <name type="scientific">Sorghum bicolor</name>
    <name type="common">Sorghum</name>
    <name type="synonym">Sorghum vulgare</name>
    <dbReference type="NCBI Taxonomy" id="4558"/>
    <lineage>
        <taxon>Eukaryota</taxon>
        <taxon>Viridiplantae</taxon>
        <taxon>Streptophyta</taxon>
        <taxon>Embryophyta</taxon>
        <taxon>Tracheophyta</taxon>
        <taxon>Spermatophyta</taxon>
        <taxon>Magnoliopsida</taxon>
        <taxon>Liliopsida</taxon>
        <taxon>Poales</taxon>
        <taxon>Poaceae</taxon>
        <taxon>PACMAD clade</taxon>
        <taxon>Panicoideae</taxon>
        <taxon>Andropogonodae</taxon>
        <taxon>Andropogoneae</taxon>
        <taxon>Sorghinae</taxon>
        <taxon>Sorghum</taxon>
    </lineage>
</organism>
<feature type="region of interest" description="Disordered" evidence="2">
    <location>
        <begin position="31"/>
        <end position="51"/>
    </location>
</feature>
<dbReference type="InterPro" id="IPR029052">
    <property type="entry name" value="Metallo-depent_PP-like"/>
</dbReference>
<dbReference type="Gene3D" id="3.60.21.10">
    <property type="match status" value="1"/>
</dbReference>
<dbReference type="PANTHER" id="PTHR22953:SF153">
    <property type="entry name" value="PURPLE ACID PHOSPHATASE"/>
    <property type="match status" value="1"/>
</dbReference>
<evidence type="ECO:0000256" key="3">
    <source>
        <dbReference type="SAM" id="SignalP"/>
    </source>
</evidence>
<dbReference type="AlphaFoldDB" id="A0A1Z5RGM6"/>
<evidence type="ECO:0000313" key="4">
    <source>
        <dbReference type="EMBL" id="OQU82888.1"/>
    </source>
</evidence>
<protein>
    <recommendedName>
        <fullName evidence="6">Purple acid phosphatase</fullName>
    </recommendedName>
</protein>
<proteinExistence type="predicted"/>
<feature type="chain" id="PRO_5011989534" description="Purple acid phosphatase" evidence="3">
    <location>
        <begin position="20"/>
        <end position="218"/>
    </location>
</feature>
<evidence type="ECO:0000313" key="5">
    <source>
        <dbReference type="Proteomes" id="UP000000768"/>
    </source>
</evidence>
<feature type="signal peptide" evidence="3">
    <location>
        <begin position="1"/>
        <end position="19"/>
    </location>
</feature>
<dbReference type="GO" id="GO:0003993">
    <property type="term" value="F:acid phosphatase activity"/>
    <property type="evidence" value="ECO:0000318"/>
    <property type="project" value="GO_Central"/>
</dbReference>
<dbReference type="Proteomes" id="UP000000768">
    <property type="component" value="Chromosome 5"/>
</dbReference>
<dbReference type="EMBL" id="CM000764">
    <property type="protein sequence ID" value="OQU82888.1"/>
    <property type="molecule type" value="Genomic_DNA"/>
</dbReference>
<evidence type="ECO:0000256" key="2">
    <source>
        <dbReference type="SAM" id="MobiDB-lite"/>
    </source>
</evidence>
<keyword evidence="1 3" id="KW-0732">Signal</keyword>
<gene>
    <name evidence="4" type="ORF">SORBI_3005G037850</name>
</gene>
<dbReference type="eggNOG" id="KOG1378">
    <property type="taxonomic scope" value="Eukaryota"/>
</dbReference>
<accession>A0A1Z5RGM6</accession>
<feature type="region of interest" description="Disordered" evidence="2">
    <location>
        <begin position="144"/>
        <end position="200"/>
    </location>
</feature>
<feature type="compositionally biased region" description="Polar residues" evidence="2">
    <location>
        <begin position="32"/>
        <end position="50"/>
    </location>
</feature>
<reference evidence="4 5" key="1">
    <citation type="journal article" date="2009" name="Nature">
        <title>The Sorghum bicolor genome and the diversification of grasses.</title>
        <authorList>
            <person name="Paterson A.H."/>
            <person name="Bowers J.E."/>
            <person name="Bruggmann R."/>
            <person name="Dubchak I."/>
            <person name="Grimwood J."/>
            <person name="Gundlach H."/>
            <person name="Haberer G."/>
            <person name="Hellsten U."/>
            <person name="Mitros T."/>
            <person name="Poliakov A."/>
            <person name="Schmutz J."/>
            <person name="Spannagl M."/>
            <person name="Tang H."/>
            <person name="Wang X."/>
            <person name="Wicker T."/>
            <person name="Bharti A.K."/>
            <person name="Chapman J."/>
            <person name="Feltus F.A."/>
            <person name="Gowik U."/>
            <person name="Grigoriev I.V."/>
            <person name="Lyons E."/>
            <person name="Maher C.A."/>
            <person name="Martis M."/>
            <person name="Narechania A."/>
            <person name="Otillar R.P."/>
            <person name="Penning B.W."/>
            <person name="Salamov A.A."/>
            <person name="Wang Y."/>
            <person name="Zhang L."/>
            <person name="Carpita N.C."/>
            <person name="Freeling M."/>
            <person name="Gingle A.R."/>
            <person name="Hash C.T."/>
            <person name="Keller B."/>
            <person name="Klein P."/>
            <person name="Kresovich S."/>
            <person name="McCann M.C."/>
            <person name="Ming R."/>
            <person name="Peterson D.G."/>
            <person name="Mehboob-ur-Rahman"/>
            <person name="Ware D."/>
            <person name="Westhoff P."/>
            <person name="Mayer K.F."/>
            <person name="Messing J."/>
            <person name="Rokhsar D.S."/>
        </authorList>
    </citation>
    <scope>NUCLEOTIDE SEQUENCE [LARGE SCALE GENOMIC DNA]</scope>
    <source>
        <strain evidence="5">cv. BTx623</strain>
    </source>
</reference>
<name>A0A1Z5RGM6_SORBI</name>
<sequence>MPMGGRSMALLTILAASVALSVTPVRPAPRETLSSSLLQDADGQTPQQGRWDSFGRLVEPLASARPWMVTTEGNHDVERLPARPGAGALPCLQRAVAHAARRRRAVAGAGAGADSPPSGDNLYYSFDVRGGRRGARPHAGLLRRPRRGQQRVRAGKEDPCGPVYVTVGDGGNREGLAGKFVDPHSRRSRRSGTGRPASGTAGLRCHACVLGVASERQR</sequence>
<keyword evidence="5" id="KW-1185">Reference proteome</keyword>
<dbReference type="Gramene" id="OQU82888">
    <property type="protein sequence ID" value="OQU82888"/>
    <property type="gene ID" value="SORBI_3005G037850"/>
</dbReference>
<dbReference type="InParanoid" id="A0A1Z5RGM6"/>